<sequence>MKKVLFITYYWPPSEKASLHWPLDIMNHIQKFGWQPIVLTTKDETFTQKDESLLRKVNPDWLVIKAKAIEPFNLYRRFIGKKPDEKLIASETISLENKSLAHKISIWIRMNLFIPDARIGWYLPAVREASKFLSREKIDAIVSIGPPHTTHLVAKKLSCKFGIPFFPVFIDPWVDIAYYRNFKRNKLTLFIDNYLEKSVIEKSAKVIFVTQSMKEDYLNKYPQIKDKSYVLYWGYNEDDFRSLPLNPLPKEGDFLNFKVIVHAGNIFDYQNPEMLWKEVAVRVKQGEKFKIRFIGTVSPLIKQSIRNYGLESITEYVGFLPYKEMLTELFKADYLLVCATEKRHVPGKLFEYIRIGKPIIAFGNDNKEVEDILTQSGLGKLFRYDEEAKEIFENEMQREINTEKVKQFDRRVIAEELVRILDN</sequence>
<dbReference type="Pfam" id="PF13439">
    <property type="entry name" value="Glyco_transf_4"/>
    <property type="match status" value="1"/>
</dbReference>
<dbReference type="PANTHER" id="PTHR12526">
    <property type="entry name" value="GLYCOSYLTRANSFERASE"/>
    <property type="match status" value="1"/>
</dbReference>
<dbReference type="Proteomes" id="UP000007394">
    <property type="component" value="Chromosome"/>
</dbReference>
<dbReference type="OrthoDB" id="9794575at2"/>
<dbReference type="EMBL" id="CP003418">
    <property type="protein sequence ID" value="AFH50583.1"/>
    <property type="molecule type" value="Genomic_DNA"/>
</dbReference>
<dbReference type="STRING" id="945713.IALB_2880"/>
<dbReference type="InterPro" id="IPR028098">
    <property type="entry name" value="Glyco_trans_4-like_N"/>
</dbReference>
<dbReference type="HOGENOM" id="CLU_032377_0_0_10"/>
<evidence type="ECO:0000259" key="1">
    <source>
        <dbReference type="Pfam" id="PF13439"/>
    </source>
</evidence>
<dbReference type="Gene3D" id="3.40.50.2000">
    <property type="entry name" value="Glycogen Phosphorylase B"/>
    <property type="match status" value="2"/>
</dbReference>
<proteinExistence type="predicted"/>
<protein>
    <submittedName>
        <fullName evidence="2">Glycosyl transferase group 1</fullName>
    </submittedName>
</protein>
<keyword evidence="2" id="KW-0808">Transferase</keyword>
<dbReference type="PATRIC" id="fig|945713.3.peg.2899"/>
<dbReference type="KEGG" id="ial:IALB_2880"/>
<dbReference type="eggNOG" id="COG0438">
    <property type="taxonomic scope" value="Bacteria"/>
</dbReference>
<name>I0ANM6_IGNAJ</name>
<reference evidence="2 3" key="1">
    <citation type="journal article" date="2012" name="Front. Microbiol.">
        <title>Complete genome of Ignavibacterium album, a metabolically versatile, flagellated, facultative anaerobe from the phylum Chlorobi.</title>
        <authorList>
            <person name="Liu Z."/>
            <person name="Frigaard N.-U."/>
            <person name="Vogl K."/>
            <person name="Iino T."/>
            <person name="Ohkuma M."/>
            <person name="Overmann J."/>
            <person name="Bryant D.A."/>
        </authorList>
    </citation>
    <scope>NUCLEOTIDE SEQUENCE [LARGE SCALE GENOMIC DNA]</scope>
    <source>
        <strain evidence="3">DSM 19864 / JCM 16511 / NBRC 101810 / Mat9-16</strain>
    </source>
</reference>
<dbReference type="RefSeq" id="WP_014561722.1">
    <property type="nucleotide sequence ID" value="NC_017464.1"/>
</dbReference>
<keyword evidence="3" id="KW-1185">Reference proteome</keyword>
<gene>
    <name evidence="2" type="ordered locus">IALB_2880</name>
</gene>
<dbReference type="SUPFAM" id="SSF53756">
    <property type="entry name" value="UDP-Glycosyltransferase/glycogen phosphorylase"/>
    <property type="match status" value="1"/>
</dbReference>
<dbReference type="GO" id="GO:0016757">
    <property type="term" value="F:glycosyltransferase activity"/>
    <property type="evidence" value="ECO:0007669"/>
    <property type="project" value="UniProtKB-ARBA"/>
</dbReference>
<organism evidence="2 3">
    <name type="scientific">Ignavibacterium album (strain DSM 19864 / JCM 16511 / NBRC 101810 / Mat9-16)</name>
    <dbReference type="NCBI Taxonomy" id="945713"/>
    <lineage>
        <taxon>Bacteria</taxon>
        <taxon>Pseudomonadati</taxon>
        <taxon>Ignavibacteriota</taxon>
        <taxon>Ignavibacteria</taxon>
        <taxon>Ignavibacteriales</taxon>
        <taxon>Ignavibacteriaceae</taxon>
        <taxon>Ignavibacterium</taxon>
    </lineage>
</organism>
<accession>I0ANM6</accession>
<evidence type="ECO:0000313" key="3">
    <source>
        <dbReference type="Proteomes" id="UP000007394"/>
    </source>
</evidence>
<dbReference type="AlphaFoldDB" id="I0ANM6"/>
<evidence type="ECO:0000313" key="2">
    <source>
        <dbReference type="EMBL" id="AFH50583.1"/>
    </source>
</evidence>
<dbReference type="Pfam" id="PF13692">
    <property type="entry name" value="Glyco_trans_1_4"/>
    <property type="match status" value="1"/>
</dbReference>
<feature type="domain" description="Glycosyltransferase subfamily 4-like N-terminal" evidence="1">
    <location>
        <begin position="110"/>
        <end position="237"/>
    </location>
</feature>